<evidence type="ECO:0000313" key="1">
    <source>
        <dbReference type="EMBL" id="SFD71403.1"/>
    </source>
</evidence>
<reference evidence="1 2" key="1">
    <citation type="submission" date="2016-10" db="EMBL/GenBank/DDBJ databases">
        <authorList>
            <person name="de Groot N.N."/>
        </authorList>
    </citation>
    <scope>NUCLEOTIDE SEQUENCE [LARGE SCALE GENOMIC DNA]</scope>
    <source>
        <strain evidence="1 2">DSM 6059</strain>
    </source>
</reference>
<dbReference type="SUPFAM" id="SSF103025">
    <property type="entry name" value="Folate-binding domain"/>
    <property type="match status" value="1"/>
</dbReference>
<proteinExistence type="predicted"/>
<keyword evidence="1" id="KW-0808">Transferase</keyword>
<dbReference type="EMBL" id="FOLO01000091">
    <property type="protein sequence ID" value="SFD71403.1"/>
    <property type="molecule type" value="Genomic_DNA"/>
</dbReference>
<accession>A0A1I1URH0</accession>
<dbReference type="Gene3D" id="3.30.1360.120">
    <property type="entry name" value="Probable tRNA modification gtpase trme, domain 1"/>
    <property type="match status" value="1"/>
</dbReference>
<gene>
    <name evidence="1" type="ORF">SAMN02745724_05266</name>
</gene>
<dbReference type="InterPro" id="IPR027266">
    <property type="entry name" value="TrmE/GcvT-like"/>
</dbReference>
<keyword evidence="2" id="KW-1185">Reference proteome</keyword>
<name>A0A1I1URH0_9GAMM</name>
<dbReference type="STRING" id="1123010.SAMN02745724_05266"/>
<dbReference type="RefSeq" id="WP_091991727.1">
    <property type="nucleotide sequence ID" value="NZ_FOLO01000091.1"/>
</dbReference>
<dbReference type="GO" id="GO:0008168">
    <property type="term" value="F:methyltransferase activity"/>
    <property type="evidence" value="ECO:0007669"/>
    <property type="project" value="UniProtKB-KW"/>
</dbReference>
<evidence type="ECO:0000313" key="2">
    <source>
        <dbReference type="Proteomes" id="UP000198862"/>
    </source>
</evidence>
<keyword evidence="1" id="KW-0489">Methyltransferase</keyword>
<dbReference type="OrthoDB" id="6308140at2"/>
<sequence length="198" mass="22237">MIINTTMFASHVLGSEPQIKNANNFTFHPQKQVLDIGGSAALPFLRNILDADVAKLTAPGMGLQTKLRPGNADFEVMLDVYYFSESAFRIIANTEHPELFNAWLIQHEEDFDIDIIKRSDLTVMLVSGDDAFDVLVEQFKFTPGIRLSCSQQRFGAQSGRVFVTAVYTKEHNGYELLASPTELANWQQEFTKLGFVNN</sequence>
<organism evidence="1 2">
    <name type="scientific">Pseudoalteromonas denitrificans DSM 6059</name>
    <dbReference type="NCBI Taxonomy" id="1123010"/>
    <lineage>
        <taxon>Bacteria</taxon>
        <taxon>Pseudomonadati</taxon>
        <taxon>Pseudomonadota</taxon>
        <taxon>Gammaproteobacteria</taxon>
        <taxon>Alteromonadales</taxon>
        <taxon>Pseudoalteromonadaceae</taxon>
        <taxon>Pseudoalteromonas</taxon>
    </lineage>
</organism>
<dbReference type="AlphaFoldDB" id="A0A1I1URH0"/>
<dbReference type="Gene3D" id="3.30.70.1400">
    <property type="entry name" value="Aminomethyltransferase beta-barrel domains"/>
    <property type="match status" value="1"/>
</dbReference>
<dbReference type="Proteomes" id="UP000198862">
    <property type="component" value="Unassembled WGS sequence"/>
</dbReference>
<dbReference type="GO" id="GO:0032259">
    <property type="term" value="P:methylation"/>
    <property type="evidence" value="ECO:0007669"/>
    <property type="project" value="UniProtKB-KW"/>
</dbReference>
<protein>
    <submittedName>
        <fullName evidence="1">Aminomethyltransferase</fullName>
    </submittedName>
</protein>